<feature type="compositionally biased region" description="Gly residues" evidence="1">
    <location>
        <begin position="417"/>
        <end position="432"/>
    </location>
</feature>
<accession>A0A1L6MW98</accession>
<dbReference type="PROSITE" id="PS51257">
    <property type="entry name" value="PROKAR_LIPOPROTEIN"/>
    <property type="match status" value="1"/>
</dbReference>
<sequence>MRGKSFLVRLRVPPFLWLLTLGFPFFSACEDCRFDHVDDWYADDEESLIDSIERGKVIFVSSDAKDDGEGTKTSPMTLTAVVQKLANKRKMLDPLEEDKWFLLLCGTKYSVPLRLWGQLHSSLVVKGRYDCDTWEESDQIKTEIRVDGAGPALWLRGVKNVRIRNIDFFVGDGGQGESSIAGFVGFSSQVALMGVSLHAGRGGDGLDGREGESYDPPISLGGGDGVGVQGGKGAICQACNGICVNGGDGGNGVSSQQLPSSGMDACGGAKGGEMDDDHGSGPKKGEDGAHGVPGAGGKRKNGTLTINQHGLLVLPSGADGEDGSPGMGGGGGGGTYISGSGSGGGGGCGGCGGKKGEGGKSGGWSIGLVSFKNTELSLDNVKIGINKAGNGGKGGEGHDGQQGGPGGNGAGSSIKGANGGSGGNGGKGGSGAGGPGGFSVSILCNKTSQPAMRKVTYEEIGGWAGKGGPGGEGADKGEDGQVFRGLFSF</sequence>
<gene>
    <name evidence="2" type="ORF">BCY86_03255</name>
</gene>
<dbReference type="STRING" id="1882918.BCY86_03255"/>
<dbReference type="RefSeq" id="WP_075276451.1">
    <property type="nucleotide sequence ID" value="NZ_CP016908.1"/>
</dbReference>
<keyword evidence="3" id="KW-1185">Reference proteome</keyword>
<feature type="compositionally biased region" description="Gly residues" evidence="1">
    <location>
        <begin position="389"/>
        <end position="410"/>
    </location>
</feature>
<protein>
    <recommendedName>
        <fullName evidence="4">PE-PGRS family protein</fullName>
    </recommendedName>
</protein>
<feature type="region of interest" description="Disordered" evidence="1">
    <location>
        <begin position="254"/>
        <end position="335"/>
    </location>
</feature>
<feature type="region of interest" description="Disordered" evidence="1">
    <location>
        <begin position="389"/>
        <end position="432"/>
    </location>
</feature>
<dbReference type="EMBL" id="CP016908">
    <property type="protein sequence ID" value="APR99802.1"/>
    <property type="molecule type" value="Genomic_DNA"/>
</dbReference>
<dbReference type="Proteomes" id="UP000185544">
    <property type="component" value="Chromosome"/>
</dbReference>
<evidence type="ECO:0000256" key="1">
    <source>
        <dbReference type="SAM" id="MobiDB-lite"/>
    </source>
</evidence>
<dbReference type="KEGG" id="pabo:BCY86_03255"/>
<evidence type="ECO:0000313" key="2">
    <source>
        <dbReference type="EMBL" id="APR99802.1"/>
    </source>
</evidence>
<proteinExistence type="predicted"/>
<evidence type="ECO:0000313" key="3">
    <source>
        <dbReference type="Proteomes" id="UP000185544"/>
    </source>
</evidence>
<dbReference type="AlphaFoldDB" id="A0A1L6MW98"/>
<feature type="compositionally biased region" description="Basic and acidic residues" evidence="1">
    <location>
        <begin position="277"/>
        <end position="289"/>
    </location>
</feature>
<evidence type="ECO:0008006" key="4">
    <source>
        <dbReference type="Google" id="ProtNLM"/>
    </source>
</evidence>
<name>A0A1L6MW98_9BACT</name>
<feature type="compositionally biased region" description="Gly residues" evidence="1">
    <location>
        <begin position="323"/>
        <end position="335"/>
    </location>
</feature>
<reference evidence="2 3" key="1">
    <citation type="submission" date="2016-08" db="EMBL/GenBank/DDBJ databases">
        <title>Identification and validation of antigenic proteins from Pajaroellobacter abortibovis using de-novo genome sequence assembly and reverse vaccinology.</title>
        <authorList>
            <person name="Welly B.T."/>
            <person name="Miller M.R."/>
            <person name="Stott J.L."/>
            <person name="Blanchard M.T."/>
            <person name="Islas-Trejo A.D."/>
            <person name="O'Rourke S.M."/>
            <person name="Young A.E."/>
            <person name="Medrano J.F."/>
            <person name="Van Eenennaam A.L."/>
        </authorList>
    </citation>
    <scope>NUCLEOTIDE SEQUENCE [LARGE SCALE GENOMIC DNA]</scope>
    <source>
        <strain evidence="2 3">BTF92-0548A/99-0131</strain>
    </source>
</reference>
<organism evidence="2 3">
    <name type="scientific">Pajaroellobacter abortibovis</name>
    <dbReference type="NCBI Taxonomy" id="1882918"/>
    <lineage>
        <taxon>Bacteria</taxon>
        <taxon>Pseudomonadati</taxon>
        <taxon>Myxococcota</taxon>
        <taxon>Polyangia</taxon>
        <taxon>Polyangiales</taxon>
        <taxon>Polyangiaceae</taxon>
    </lineage>
</organism>